<keyword evidence="1" id="KW-0378">Hydrolase</keyword>
<comment type="caution">
    <text evidence="1">The sequence shown here is derived from an EMBL/GenBank/DDBJ whole genome shotgun (WGS) entry which is preliminary data.</text>
</comment>
<dbReference type="Gene3D" id="2.30.30.110">
    <property type="match status" value="1"/>
</dbReference>
<dbReference type="Pfam" id="PF02452">
    <property type="entry name" value="PemK_toxin"/>
    <property type="match status" value="1"/>
</dbReference>
<dbReference type="PIRSF" id="PIRSF033490">
    <property type="entry name" value="MazF"/>
    <property type="match status" value="1"/>
</dbReference>
<dbReference type="GO" id="GO:0016787">
    <property type="term" value="F:hydrolase activity"/>
    <property type="evidence" value="ECO:0007669"/>
    <property type="project" value="UniProtKB-KW"/>
</dbReference>
<dbReference type="InterPro" id="IPR003477">
    <property type="entry name" value="PemK-like"/>
</dbReference>
<dbReference type="EMBL" id="SNRY01000161">
    <property type="protein sequence ID" value="KAA6345658.1"/>
    <property type="molecule type" value="Genomic_DNA"/>
</dbReference>
<proteinExistence type="predicted"/>
<dbReference type="GO" id="GO:0004521">
    <property type="term" value="F:RNA endonuclease activity"/>
    <property type="evidence" value="ECO:0007669"/>
    <property type="project" value="TreeGrafter"/>
</dbReference>
<evidence type="ECO:0000313" key="1">
    <source>
        <dbReference type="EMBL" id="KAA6345658.1"/>
    </source>
</evidence>
<organism evidence="1">
    <name type="scientific">termite gut metagenome</name>
    <dbReference type="NCBI Taxonomy" id="433724"/>
    <lineage>
        <taxon>unclassified sequences</taxon>
        <taxon>metagenomes</taxon>
        <taxon>organismal metagenomes</taxon>
    </lineage>
</organism>
<protein>
    <submittedName>
        <fullName evidence="1">Endoribonuclease MazF</fullName>
        <ecNumber evidence="1">3.1.-.-</ecNumber>
    </submittedName>
</protein>
<dbReference type="EC" id="3.1.-.-" evidence="1"/>
<dbReference type="PANTHER" id="PTHR33988:SF2">
    <property type="entry name" value="ENDORIBONUCLEASE MAZF"/>
    <property type="match status" value="1"/>
</dbReference>
<dbReference type="InterPro" id="IPR011067">
    <property type="entry name" value="Plasmid_toxin/cell-grow_inhib"/>
</dbReference>
<name>A0A5J4SIE2_9ZZZZ</name>
<dbReference type="GO" id="GO:0006402">
    <property type="term" value="P:mRNA catabolic process"/>
    <property type="evidence" value="ECO:0007669"/>
    <property type="project" value="TreeGrafter"/>
</dbReference>
<dbReference type="AlphaFoldDB" id="A0A5J4SIE2"/>
<reference evidence="1" key="1">
    <citation type="submission" date="2019-03" db="EMBL/GenBank/DDBJ databases">
        <title>Single cell metagenomics reveals metabolic interactions within the superorganism composed of flagellate Streblomastix strix and complex community of Bacteroidetes bacteria on its surface.</title>
        <authorList>
            <person name="Treitli S.C."/>
            <person name="Kolisko M."/>
            <person name="Husnik F."/>
            <person name="Keeling P."/>
            <person name="Hampl V."/>
        </authorList>
    </citation>
    <scope>NUCLEOTIDE SEQUENCE</scope>
    <source>
        <strain evidence="1">STM</strain>
    </source>
</reference>
<dbReference type="SUPFAM" id="SSF50118">
    <property type="entry name" value="Cell growth inhibitor/plasmid maintenance toxic component"/>
    <property type="match status" value="1"/>
</dbReference>
<dbReference type="GO" id="GO:0003677">
    <property type="term" value="F:DNA binding"/>
    <property type="evidence" value="ECO:0007669"/>
    <property type="project" value="InterPro"/>
</dbReference>
<sequence length="109" mass="12255">MGRIINQYDVFWVKLDPTQGSEMAKTRPCVVVSPNEIHNTLRNVIVIPITSSIVSDPCRVDCCIAGKKGKMVTYQIRSIDKSRLGDFIGTLSENEIKALQDSLKRMLCR</sequence>
<gene>
    <name evidence="1" type="ORF">EZS27_006797</name>
</gene>
<dbReference type="GO" id="GO:0016075">
    <property type="term" value="P:rRNA catabolic process"/>
    <property type="evidence" value="ECO:0007669"/>
    <property type="project" value="TreeGrafter"/>
</dbReference>
<dbReference type="PANTHER" id="PTHR33988">
    <property type="entry name" value="ENDORIBONUCLEASE MAZF-RELATED"/>
    <property type="match status" value="1"/>
</dbReference>
<accession>A0A5J4SIE2</accession>